<dbReference type="EMBL" id="JAJSOW010000104">
    <property type="protein sequence ID" value="KAI9169933.1"/>
    <property type="molecule type" value="Genomic_DNA"/>
</dbReference>
<keyword evidence="2" id="KW-1133">Transmembrane helix</keyword>
<feature type="domain" description="Peptidase A1" evidence="3">
    <location>
        <begin position="1"/>
        <end position="162"/>
    </location>
</feature>
<comment type="caution">
    <text evidence="4">The sequence shown here is derived from an EMBL/GenBank/DDBJ whole genome shotgun (WGS) entry which is preliminary data.</text>
</comment>
<reference evidence="4" key="2">
    <citation type="submission" date="2023-02" db="EMBL/GenBank/DDBJ databases">
        <authorList>
            <person name="Swenson N.G."/>
            <person name="Wegrzyn J.L."/>
            <person name="Mcevoy S.L."/>
        </authorList>
    </citation>
    <scope>NUCLEOTIDE SEQUENCE</scope>
    <source>
        <strain evidence="4">91603</strain>
        <tissue evidence="4">Leaf</tissue>
    </source>
</reference>
<reference evidence="4" key="1">
    <citation type="journal article" date="2022" name="Plant J.">
        <title>Strategies of tolerance reflected in two North American maple genomes.</title>
        <authorList>
            <person name="McEvoy S.L."/>
            <person name="Sezen U.U."/>
            <person name="Trouern-Trend A."/>
            <person name="McMahon S.M."/>
            <person name="Schaberg P.G."/>
            <person name="Yang J."/>
            <person name="Wegrzyn J.L."/>
            <person name="Swenson N.G."/>
        </authorList>
    </citation>
    <scope>NUCLEOTIDE SEQUENCE</scope>
    <source>
        <strain evidence="4">91603</strain>
    </source>
</reference>
<dbReference type="InterPro" id="IPR033121">
    <property type="entry name" value="PEPTIDASE_A1"/>
</dbReference>
<dbReference type="SUPFAM" id="SSF50630">
    <property type="entry name" value="Acid proteases"/>
    <property type="match status" value="1"/>
</dbReference>
<dbReference type="PANTHER" id="PTHR13683:SF265">
    <property type="entry name" value="PROTEIN ASPARTIC PROTEASE IN GUARD CELL 2"/>
    <property type="match status" value="1"/>
</dbReference>
<evidence type="ECO:0000313" key="5">
    <source>
        <dbReference type="Proteomes" id="UP001064489"/>
    </source>
</evidence>
<dbReference type="Gene3D" id="2.40.70.10">
    <property type="entry name" value="Acid Proteases"/>
    <property type="match status" value="1"/>
</dbReference>
<dbReference type="Pfam" id="PF14541">
    <property type="entry name" value="TAXi_C"/>
    <property type="match status" value="1"/>
</dbReference>
<evidence type="ECO:0000256" key="1">
    <source>
        <dbReference type="ARBA" id="ARBA00007447"/>
    </source>
</evidence>
<protein>
    <recommendedName>
        <fullName evidence="3">Peptidase A1 domain-containing protein</fullName>
    </recommendedName>
</protein>
<keyword evidence="2" id="KW-0812">Transmembrane</keyword>
<sequence length="162" mass="17568">MSFVNQIPETGGVFSYCLVNLGSRSPGWLVFGHGLYGAFPMGAAWAPLLRNPRAPSYYYVGLSCLGVGGVHLPISEDNLRLTQSGDGGVIMNIGTAATRLPIVAYEALRDVFIAKTSSILRAPIVSIFDTCYHLDDDNVKFPRISFYFSGGPILTLEHHMAI</sequence>
<keyword evidence="2" id="KW-0472">Membrane</keyword>
<organism evidence="4 5">
    <name type="scientific">Acer negundo</name>
    <name type="common">Box elder</name>
    <dbReference type="NCBI Taxonomy" id="4023"/>
    <lineage>
        <taxon>Eukaryota</taxon>
        <taxon>Viridiplantae</taxon>
        <taxon>Streptophyta</taxon>
        <taxon>Embryophyta</taxon>
        <taxon>Tracheophyta</taxon>
        <taxon>Spermatophyta</taxon>
        <taxon>Magnoliopsida</taxon>
        <taxon>eudicotyledons</taxon>
        <taxon>Gunneridae</taxon>
        <taxon>Pentapetalae</taxon>
        <taxon>rosids</taxon>
        <taxon>malvids</taxon>
        <taxon>Sapindales</taxon>
        <taxon>Sapindaceae</taxon>
        <taxon>Hippocastanoideae</taxon>
        <taxon>Acereae</taxon>
        <taxon>Acer</taxon>
    </lineage>
</organism>
<dbReference type="GO" id="GO:0006508">
    <property type="term" value="P:proteolysis"/>
    <property type="evidence" value="ECO:0007669"/>
    <property type="project" value="InterPro"/>
</dbReference>
<comment type="similarity">
    <text evidence="1">Belongs to the peptidase A1 family.</text>
</comment>
<evidence type="ECO:0000256" key="2">
    <source>
        <dbReference type="SAM" id="Phobius"/>
    </source>
</evidence>
<evidence type="ECO:0000259" key="3">
    <source>
        <dbReference type="PROSITE" id="PS51767"/>
    </source>
</evidence>
<accession>A0AAD5IME1</accession>
<dbReference type="GO" id="GO:0004190">
    <property type="term" value="F:aspartic-type endopeptidase activity"/>
    <property type="evidence" value="ECO:0007669"/>
    <property type="project" value="InterPro"/>
</dbReference>
<evidence type="ECO:0000313" key="4">
    <source>
        <dbReference type="EMBL" id="KAI9169933.1"/>
    </source>
</evidence>
<dbReference type="Proteomes" id="UP001064489">
    <property type="component" value="Chromosome 7"/>
</dbReference>
<dbReference type="PANTHER" id="PTHR13683">
    <property type="entry name" value="ASPARTYL PROTEASES"/>
    <property type="match status" value="1"/>
</dbReference>
<feature type="transmembrane region" description="Helical" evidence="2">
    <location>
        <begin position="28"/>
        <end position="49"/>
    </location>
</feature>
<dbReference type="InterPro" id="IPR021109">
    <property type="entry name" value="Peptidase_aspartic_dom_sf"/>
</dbReference>
<dbReference type="InterPro" id="IPR001461">
    <property type="entry name" value="Aspartic_peptidase_A1"/>
</dbReference>
<dbReference type="InterPro" id="IPR032799">
    <property type="entry name" value="TAXi_C"/>
</dbReference>
<dbReference type="AlphaFoldDB" id="A0AAD5IME1"/>
<name>A0AAD5IME1_ACENE</name>
<gene>
    <name evidence="4" type="ORF">LWI28_019756</name>
</gene>
<proteinExistence type="inferred from homology"/>
<dbReference type="PROSITE" id="PS51767">
    <property type="entry name" value="PEPTIDASE_A1"/>
    <property type="match status" value="1"/>
</dbReference>
<keyword evidence="5" id="KW-1185">Reference proteome</keyword>